<dbReference type="AlphaFoldDB" id="A0A9D4GBB4"/>
<organism evidence="1 2">
    <name type="scientific">Dreissena polymorpha</name>
    <name type="common">Zebra mussel</name>
    <name type="synonym">Mytilus polymorpha</name>
    <dbReference type="NCBI Taxonomy" id="45954"/>
    <lineage>
        <taxon>Eukaryota</taxon>
        <taxon>Metazoa</taxon>
        <taxon>Spiralia</taxon>
        <taxon>Lophotrochozoa</taxon>
        <taxon>Mollusca</taxon>
        <taxon>Bivalvia</taxon>
        <taxon>Autobranchia</taxon>
        <taxon>Heteroconchia</taxon>
        <taxon>Euheterodonta</taxon>
        <taxon>Imparidentia</taxon>
        <taxon>Neoheterodontei</taxon>
        <taxon>Myida</taxon>
        <taxon>Dreissenoidea</taxon>
        <taxon>Dreissenidae</taxon>
        <taxon>Dreissena</taxon>
    </lineage>
</organism>
<protein>
    <submittedName>
        <fullName evidence="1">Uncharacterized protein</fullName>
    </submittedName>
</protein>
<gene>
    <name evidence="1" type="ORF">DPMN_140687</name>
</gene>
<evidence type="ECO:0000313" key="1">
    <source>
        <dbReference type="EMBL" id="KAH3812261.1"/>
    </source>
</evidence>
<proteinExistence type="predicted"/>
<dbReference type="Proteomes" id="UP000828390">
    <property type="component" value="Unassembled WGS sequence"/>
</dbReference>
<evidence type="ECO:0000313" key="2">
    <source>
        <dbReference type="Proteomes" id="UP000828390"/>
    </source>
</evidence>
<dbReference type="EMBL" id="JAIWYP010000006">
    <property type="protein sequence ID" value="KAH3812261.1"/>
    <property type="molecule type" value="Genomic_DNA"/>
</dbReference>
<accession>A0A9D4GBB4</accession>
<reference evidence="1" key="2">
    <citation type="submission" date="2020-11" db="EMBL/GenBank/DDBJ databases">
        <authorList>
            <person name="McCartney M.A."/>
            <person name="Auch B."/>
            <person name="Kono T."/>
            <person name="Mallez S."/>
            <person name="Becker A."/>
            <person name="Gohl D.M."/>
            <person name="Silverstein K.A.T."/>
            <person name="Koren S."/>
            <person name="Bechman K.B."/>
            <person name="Herman A."/>
            <person name="Abrahante J.E."/>
            <person name="Garbe J."/>
        </authorList>
    </citation>
    <scope>NUCLEOTIDE SEQUENCE</scope>
    <source>
        <strain evidence="1">Duluth1</strain>
        <tissue evidence="1">Whole animal</tissue>
    </source>
</reference>
<name>A0A9D4GBB4_DREPO</name>
<reference evidence="1" key="1">
    <citation type="journal article" date="2019" name="bioRxiv">
        <title>The Genome of the Zebra Mussel, Dreissena polymorpha: A Resource for Invasive Species Research.</title>
        <authorList>
            <person name="McCartney M.A."/>
            <person name="Auch B."/>
            <person name="Kono T."/>
            <person name="Mallez S."/>
            <person name="Zhang Y."/>
            <person name="Obille A."/>
            <person name="Becker A."/>
            <person name="Abrahante J.E."/>
            <person name="Garbe J."/>
            <person name="Badalamenti J.P."/>
            <person name="Herman A."/>
            <person name="Mangelson H."/>
            <person name="Liachko I."/>
            <person name="Sullivan S."/>
            <person name="Sone E.D."/>
            <person name="Koren S."/>
            <person name="Silverstein K.A.T."/>
            <person name="Beckman K.B."/>
            <person name="Gohl D.M."/>
        </authorList>
    </citation>
    <scope>NUCLEOTIDE SEQUENCE</scope>
    <source>
        <strain evidence="1">Duluth1</strain>
        <tissue evidence="1">Whole animal</tissue>
    </source>
</reference>
<sequence length="53" mass="6479">MELSHSHMQCMQRSKQCDRWQLHIVIQRHDDDGYVHLQHGIHHIWRDVTHLSV</sequence>
<comment type="caution">
    <text evidence="1">The sequence shown here is derived from an EMBL/GenBank/DDBJ whole genome shotgun (WGS) entry which is preliminary data.</text>
</comment>
<keyword evidence="2" id="KW-1185">Reference proteome</keyword>